<accession>A0A2V2ZU76</accession>
<dbReference type="AlphaFoldDB" id="A0A2V2ZU76"/>
<evidence type="ECO:0000256" key="2">
    <source>
        <dbReference type="SAM" id="Phobius"/>
    </source>
</evidence>
<feature type="transmembrane region" description="Helical" evidence="2">
    <location>
        <begin position="130"/>
        <end position="147"/>
    </location>
</feature>
<feature type="transmembrane region" description="Helical" evidence="2">
    <location>
        <begin position="90"/>
        <end position="110"/>
    </location>
</feature>
<dbReference type="GO" id="GO:0004190">
    <property type="term" value="F:aspartic-type endopeptidase activity"/>
    <property type="evidence" value="ECO:0007669"/>
    <property type="project" value="InterPro"/>
</dbReference>
<dbReference type="RefSeq" id="WP_110065767.1">
    <property type="nucleotide sequence ID" value="NZ_QGTW01000008.1"/>
</dbReference>
<keyword evidence="2" id="KW-1133">Transmembrane helix</keyword>
<sequence length="312" mass="35457">MAVYLDIIWALNFMFDSLLLYLTAIILKREVRLWRVFAGGLVGSVIILLVFTPLNAYSGHPITKLLFSVAMVLTAFGFKRLRYFLKGLMTFYFSTFLIGGSLIGIHYFIKFDFQLSSSVMLASVKGFGDPISWLFVLLGFPLAWHFSKRNIEGIEMTKIQYDSLVQVLIVIEEKEYRFKGLIDSGNQLYDPISKMPVMFISIKDRLEQFPQEIIKIAGNPEEIILGNESIGGEWEHKMRVIPCKVVGQEHQLIIAFKPDRIVLGKENEIIEVERGLVSFSMQQLSADDAFQCIVHPKMLTGTSKINPDAKVS</sequence>
<dbReference type="PIRSF" id="PIRSF018571">
    <property type="entry name" value="SpoIIGA"/>
    <property type="match status" value="1"/>
</dbReference>
<feature type="transmembrane region" description="Helical" evidence="2">
    <location>
        <begin position="6"/>
        <end position="27"/>
    </location>
</feature>
<protein>
    <submittedName>
        <fullName evidence="3">Stage II sporulation protein GA (Sporulation sigma-E factor processing peptidase)</fullName>
    </submittedName>
</protein>
<dbReference type="GO" id="GO:0006508">
    <property type="term" value="P:proteolysis"/>
    <property type="evidence" value="ECO:0007669"/>
    <property type="project" value="InterPro"/>
</dbReference>
<evidence type="ECO:0000256" key="1">
    <source>
        <dbReference type="PIRSR" id="PIRSR018571-1"/>
    </source>
</evidence>
<gene>
    <name evidence="3" type="ORF">DFO73_108202</name>
</gene>
<reference evidence="3 4" key="1">
    <citation type="submission" date="2018-05" db="EMBL/GenBank/DDBJ databases">
        <title>Freshwater and sediment microbial communities from various areas in North America, analyzing microbe dynamics in response to fracking.</title>
        <authorList>
            <person name="Lamendella R."/>
        </authorList>
    </citation>
    <scope>NUCLEOTIDE SEQUENCE [LARGE SCALE GENOMIC DNA]</scope>
    <source>
        <strain evidence="3 4">15_TX</strain>
    </source>
</reference>
<keyword evidence="2" id="KW-0812">Transmembrane</keyword>
<keyword evidence="2" id="KW-0472">Membrane</keyword>
<proteinExistence type="predicted"/>
<feature type="transmembrane region" description="Helical" evidence="2">
    <location>
        <begin position="62"/>
        <end position="78"/>
    </location>
</feature>
<dbReference type="EMBL" id="QGTW01000008">
    <property type="protein sequence ID" value="PWW27459.1"/>
    <property type="molecule type" value="Genomic_DNA"/>
</dbReference>
<evidence type="ECO:0000313" key="3">
    <source>
        <dbReference type="EMBL" id="PWW27459.1"/>
    </source>
</evidence>
<feature type="transmembrane region" description="Helical" evidence="2">
    <location>
        <begin position="34"/>
        <end position="56"/>
    </location>
</feature>
<dbReference type="NCBIfam" id="TIGR02854">
    <property type="entry name" value="spore_II_GA"/>
    <property type="match status" value="1"/>
</dbReference>
<name>A0A2V2ZU76_9BACI</name>
<dbReference type="Proteomes" id="UP000247150">
    <property type="component" value="Unassembled WGS sequence"/>
</dbReference>
<dbReference type="GO" id="GO:0030436">
    <property type="term" value="P:asexual sporulation"/>
    <property type="evidence" value="ECO:0007669"/>
    <property type="project" value="InterPro"/>
</dbReference>
<dbReference type="Pfam" id="PF03419">
    <property type="entry name" value="Peptidase_U4"/>
    <property type="match status" value="1"/>
</dbReference>
<comment type="caution">
    <text evidence="3">The sequence shown here is derived from an EMBL/GenBank/DDBJ whole genome shotgun (WGS) entry which is preliminary data.</text>
</comment>
<dbReference type="OrthoDB" id="2690199at2"/>
<feature type="active site" evidence="1">
    <location>
        <position position="183"/>
    </location>
</feature>
<organism evidence="3 4">
    <name type="scientific">Cytobacillus oceanisediminis</name>
    <dbReference type="NCBI Taxonomy" id="665099"/>
    <lineage>
        <taxon>Bacteria</taxon>
        <taxon>Bacillati</taxon>
        <taxon>Bacillota</taxon>
        <taxon>Bacilli</taxon>
        <taxon>Bacillales</taxon>
        <taxon>Bacillaceae</taxon>
        <taxon>Cytobacillus</taxon>
    </lineage>
</organism>
<evidence type="ECO:0000313" key="4">
    <source>
        <dbReference type="Proteomes" id="UP000247150"/>
    </source>
</evidence>
<dbReference type="InterPro" id="IPR005081">
    <property type="entry name" value="SpoIIGA"/>
</dbReference>